<reference evidence="2" key="1">
    <citation type="journal article" date="2019" name="Int. J. Syst. Evol. Microbiol.">
        <title>The Global Catalogue of Microorganisms (GCM) 10K type strain sequencing project: providing services to taxonomists for standard genome sequencing and annotation.</title>
        <authorList>
            <consortium name="The Broad Institute Genomics Platform"/>
            <consortium name="The Broad Institute Genome Sequencing Center for Infectious Disease"/>
            <person name="Wu L."/>
            <person name="Ma J."/>
        </authorList>
    </citation>
    <scope>NUCLEOTIDE SEQUENCE [LARGE SCALE GENOMIC DNA]</scope>
    <source>
        <strain evidence="2">KCTC 52644</strain>
    </source>
</reference>
<comment type="caution">
    <text evidence="1">The sequence shown here is derived from an EMBL/GenBank/DDBJ whole genome shotgun (WGS) entry which is preliminary data.</text>
</comment>
<gene>
    <name evidence="1" type="ORF">ACFSX9_09635</name>
</gene>
<proteinExistence type="predicted"/>
<evidence type="ECO:0000313" key="1">
    <source>
        <dbReference type="EMBL" id="MFD2908998.1"/>
    </source>
</evidence>
<protein>
    <recommendedName>
        <fullName evidence="3">TonB C-terminal domain-containing protein</fullName>
    </recommendedName>
</protein>
<dbReference type="Proteomes" id="UP001597549">
    <property type="component" value="Unassembled WGS sequence"/>
</dbReference>
<evidence type="ECO:0008006" key="3">
    <source>
        <dbReference type="Google" id="ProtNLM"/>
    </source>
</evidence>
<dbReference type="RefSeq" id="WP_379807095.1">
    <property type="nucleotide sequence ID" value="NZ_JBHUOL010000013.1"/>
</dbReference>
<sequence length="121" mass="14169">MKHIILIFFLFGVLNSNFLLAQTSSFKYYNFQFKNLEVGDEVFDEAEKKRINSDEVIVSLVINSDCKAEKFKIESPGKLNSFNLEIEKQAKKIMVKFQEEIKCNNKIPTIYRFPIKIKFSS</sequence>
<name>A0ABW5Z8D9_9FLAO</name>
<evidence type="ECO:0000313" key="2">
    <source>
        <dbReference type="Proteomes" id="UP001597549"/>
    </source>
</evidence>
<dbReference type="EMBL" id="JBHUOL010000013">
    <property type="protein sequence ID" value="MFD2908998.1"/>
    <property type="molecule type" value="Genomic_DNA"/>
</dbReference>
<keyword evidence="2" id="KW-1185">Reference proteome</keyword>
<accession>A0ABW5Z8D9</accession>
<organism evidence="1 2">
    <name type="scientific">Flavobacterium ardleyense</name>
    <dbReference type="NCBI Taxonomy" id="2038737"/>
    <lineage>
        <taxon>Bacteria</taxon>
        <taxon>Pseudomonadati</taxon>
        <taxon>Bacteroidota</taxon>
        <taxon>Flavobacteriia</taxon>
        <taxon>Flavobacteriales</taxon>
        <taxon>Flavobacteriaceae</taxon>
        <taxon>Flavobacterium</taxon>
    </lineage>
</organism>